<evidence type="ECO:0000256" key="9">
    <source>
        <dbReference type="ARBA" id="ARBA00022844"/>
    </source>
</evidence>
<sequence length="486" mass="55630">GNNSGQPSTVVDNTLMVVISMYYSCFKYGWSSEDIEERLVFFANGDDIILSVREQDIGLLDTLQSSFKELGLNYNFDERSKKREDLWFMSHQAMEVEGTYIPKLEMERIVSILEWDRSKEIMHRTEAICAAMIEAWGHTELLKEIRKFYLWLVSKEEFKTLSKDGKTPYIAETALRKLYIDKDADYQELQRYLDVLDFSDEESFESVSLQSNTTKGDTVDAGSDSSKKKDKQTKDESGTSYSTALVPAKDKDVNVGSKGIGVPRLKRISQKMNLPTVKGQSILSIEHLIEYKPQQVDLSNTRATRTQFEMWYNAIKMEYEVDDGQMKVLMNGFMVWCLENGTSPNINGTWVMMDGEEQVEYPLKPIVENAKPTLRQIMHHFSDAAEAYIEMRNMEGPYMPRYGLLRNLRDKSLARFAFDFYEITSKTPDRAKEAVAQMKAAALSNVNTKLFGLDGNIATASEDTERHTARDVTQNTHSFLGMNSMQ</sequence>
<dbReference type="Pfam" id="PF00767">
    <property type="entry name" value="Poty_coat"/>
    <property type="match status" value="1"/>
</dbReference>
<proteinExistence type="inferred from homology"/>
<accession>Q9Q4W6</accession>
<evidence type="ECO:0000256" key="11">
    <source>
        <dbReference type="ARBA" id="ARBA00029405"/>
    </source>
</evidence>
<dbReference type="GO" id="GO:0003968">
    <property type="term" value="F:RNA-directed RNA polymerase activity"/>
    <property type="evidence" value="ECO:0007669"/>
    <property type="project" value="UniProtKB-KW"/>
</dbReference>
<keyword evidence="5" id="KW-0167">Capsid protein</keyword>
<dbReference type="InterPro" id="IPR001205">
    <property type="entry name" value="RNA-dir_pol_C"/>
</dbReference>
<dbReference type="Proteomes" id="UP000232709">
    <property type="component" value="Segment"/>
</dbReference>
<evidence type="ECO:0000256" key="4">
    <source>
        <dbReference type="ARBA" id="ARBA00022484"/>
    </source>
</evidence>
<evidence type="ECO:0000256" key="2">
    <source>
        <dbReference type="ARBA" id="ARBA00006064"/>
    </source>
</evidence>
<evidence type="ECO:0000313" key="15">
    <source>
        <dbReference type="EMBL" id="AAF22751.1"/>
    </source>
</evidence>
<keyword evidence="4" id="KW-0696">RNA-directed RNA polymerase</keyword>
<evidence type="ECO:0000256" key="12">
    <source>
        <dbReference type="RuleBase" id="RU003351"/>
    </source>
</evidence>
<keyword evidence="9" id="KW-0946">Virion</keyword>
<keyword evidence="6" id="KW-0808">Transferase</keyword>
<dbReference type="SUPFAM" id="SSF56672">
    <property type="entry name" value="DNA/RNA polymerases"/>
    <property type="match status" value="1"/>
</dbReference>
<comment type="subcellular location">
    <subcellularLocation>
        <location evidence="1">Virion</location>
    </subcellularLocation>
</comment>
<dbReference type="InterPro" id="IPR001592">
    <property type="entry name" value="Poty_coat"/>
</dbReference>
<dbReference type="EMBL" id="AF203527">
    <property type="protein sequence ID" value="AAF22751.1"/>
    <property type="molecule type" value="Genomic_RNA"/>
</dbReference>
<evidence type="ECO:0000256" key="6">
    <source>
        <dbReference type="ARBA" id="ARBA00022679"/>
    </source>
</evidence>
<keyword evidence="8" id="KW-0547">Nucleotide-binding</keyword>
<dbReference type="Pfam" id="PF00680">
    <property type="entry name" value="RdRP_1"/>
    <property type="match status" value="1"/>
</dbReference>
<dbReference type="GO" id="GO:0003723">
    <property type="term" value="F:RNA binding"/>
    <property type="evidence" value="ECO:0007669"/>
    <property type="project" value="InterPro"/>
</dbReference>
<feature type="non-terminal residue" evidence="15">
    <location>
        <position position="1"/>
    </location>
</feature>
<organism evidence="15 16">
    <name type="scientific">Diuris virus Y</name>
    <dbReference type="NCBI Taxonomy" id="111427"/>
    <lineage>
        <taxon>Viruses</taxon>
        <taxon>Riboviria</taxon>
        <taxon>Orthornavirae</taxon>
        <taxon>Pisuviricota</taxon>
        <taxon>Stelpaviricetes</taxon>
        <taxon>Patatavirales</taxon>
        <taxon>Potyviridae</taxon>
        <taxon>Potyvirus</taxon>
        <taxon>Potyvirus yidiuris</taxon>
    </lineage>
</organism>
<evidence type="ECO:0000256" key="7">
    <source>
        <dbReference type="ARBA" id="ARBA00022695"/>
    </source>
</evidence>
<evidence type="ECO:0000256" key="3">
    <source>
        <dbReference type="ARBA" id="ARBA00020107"/>
    </source>
</evidence>
<dbReference type="GO" id="GO:0039694">
    <property type="term" value="P:viral RNA genome replication"/>
    <property type="evidence" value="ECO:0007669"/>
    <property type="project" value="InterPro"/>
</dbReference>
<keyword evidence="10" id="KW-0693">Viral RNA replication</keyword>
<keyword evidence="16" id="KW-1185">Reference proteome</keyword>
<dbReference type="InterPro" id="IPR043502">
    <property type="entry name" value="DNA/RNA_pol_sf"/>
</dbReference>
<evidence type="ECO:0000256" key="13">
    <source>
        <dbReference type="SAM" id="MobiDB-lite"/>
    </source>
</evidence>
<feature type="region of interest" description="Disordered" evidence="13">
    <location>
        <begin position="207"/>
        <end position="243"/>
    </location>
</feature>
<comment type="function">
    <text evidence="11">Involved in aphid transmission, cell-to-cell and systemis movement, encapsidation of the viral RNA and in the regulation of viral RNA amplification.</text>
</comment>
<reference evidence="15 16" key="1">
    <citation type="journal article" date="2000" name="Aust. Orchid Rev.">
        <title>Viruses of orchids in Australia: their identification, biology and control.</title>
        <authorList>
            <person name="Gibbs A."/>
            <person name="Mackenzie A."/>
            <person name="Blanchfield A."/>
            <person name="Cross P."/>
            <person name="Wilson C."/>
            <person name="Kitajima E."/>
            <person name="Nightingale M."/>
            <person name="Clements M."/>
        </authorList>
    </citation>
    <scope>NUCLEOTIDE SEQUENCE [LARGE SCALE GENOMIC DNA]</scope>
</reference>
<dbReference type="GO" id="GO:0006351">
    <property type="term" value="P:DNA-templated transcription"/>
    <property type="evidence" value="ECO:0007669"/>
    <property type="project" value="InterPro"/>
</dbReference>
<dbReference type="GeneID" id="40525285"/>
<dbReference type="InterPro" id="IPR043128">
    <property type="entry name" value="Rev_trsase/Diguanyl_cyclase"/>
</dbReference>
<dbReference type="InterPro" id="IPR007094">
    <property type="entry name" value="RNA-dir_pol_PSvirus"/>
</dbReference>
<feature type="domain" description="RdRp catalytic" evidence="14">
    <location>
        <begin position="1"/>
        <end position="60"/>
    </location>
</feature>
<keyword evidence="7" id="KW-0548">Nucleotidyltransferase</keyword>
<dbReference type="GO" id="GO:0000166">
    <property type="term" value="F:nucleotide binding"/>
    <property type="evidence" value="ECO:0007669"/>
    <property type="project" value="UniProtKB-KW"/>
</dbReference>
<dbReference type="GO" id="GO:0019028">
    <property type="term" value="C:viral capsid"/>
    <property type="evidence" value="ECO:0007669"/>
    <property type="project" value="UniProtKB-KW"/>
</dbReference>
<evidence type="ECO:0000313" key="16">
    <source>
        <dbReference type="Proteomes" id="UP000232709"/>
    </source>
</evidence>
<name>Q9Q4W6_9POTV</name>
<dbReference type="RefSeq" id="YP_009665131.1">
    <property type="nucleotide sequence ID" value="NC_043147.1"/>
</dbReference>
<dbReference type="PROSITE" id="PS50507">
    <property type="entry name" value="RDRP_SSRNA_POS"/>
    <property type="match status" value="1"/>
</dbReference>
<protein>
    <recommendedName>
        <fullName evidence="3">Genome polyprotein</fullName>
    </recommendedName>
</protein>
<dbReference type="KEGG" id="vg:40525285"/>
<evidence type="ECO:0000256" key="8">
    <source>
        <dbReference type="ARBA" id="ARBA00022741"/>
    </source>
</evidence>
<dbReference type="Gene3D" id="3.30.70.270">
    <property type="match status" value="1"/>
</dbReference>
<evidence type="ECO:0000256" key="10">
    <source>
        <dbReference type="ARBA" id="ARBA00022953"/>
    </source>
</evidence>
<comment type="similarity">
    <text evidence="2 12">Belongs to the potyviridae genome polyprotein family.</text>
</comment>
<evidence type="ECO:0000259" key="14">
    <source>
        <dbReference type="PROSITE" id="PS50507"/>
    </source>
</evidence>
<evidence type="ECO:0000256" key="5">
    <source>
        <dbReference type="ARBA" id="ARBA00022561"/>
    </source>
</evidence>
<evidence type="ECO:0000256" key="1">
    <source>
        <dbReference type="ARBA" id="ARBA00004328"/>
    </source>
</evidence>